<reference evidence="7" key="1">
    <citation type="submission" date="2022-11" db="EMBL/GenBank/DDBJ databases">
        <authorList>
            <person name="Kikuchi T."/>
        </authorList>
    </citation>
    <scope>NUCLEOTIDE SEQUENCE</scope>
    <source>
        <strain evidence="7">PS1010</strain>
    </source>
</reference>
<dbReference type="InterPro" id="IPR013087">
    <property type="entry name" value="Znf_C2H2_type"/>
</dbReference>
<evidence type="ECO:0000256" key="1">
    <source>
        <dbReference type="ARBA" id="ARBA00022723"/>
    </source>
</evidence>
<protein>
    <recommendedName>
        <fullName evidence="6">C2H2-type domain-containing protein</fullName>
    </recommendedName>
</protein>
<dbReference type="PROSITE" id="PS00028">
    <property type="entry name" value="ZINC_FINGER_C2H2_1"/>
    <property type="match status" value="2"/>
</dbReference>
<evidence type="ECO:0000313" key="7">
    <source>
        <dbReference type="EMBL" id="CAI5442008.1"/>
    </source>
</evidence>
<dbReference type="InterPro" id="IPR036236">
    <property type="entry name" value="Znf_C2H2_sf"/>
</dbReference>
<dbReference type="SMART" id="SM00355">
    <property type="entry name" value="ZnF_C2H2"/>
    <property type="match status" value="6"/>
</dbReference>
<dbReference type="Gene3D" id="3.30.160.60">
    <property type="entry name" value="Classic Zinc Finger"/>
    <property type="match status" value="1"/>
</dbReference>
<evidence type="ECO:0000256" key="4">
    <source>
        <dbReference type="ARBA" id="ARBA00022833"/>
    </source>
</evidence>
<evidence type="ECO:0000256" key="5">
    <source>
        <dbReference type="PROSITE-ProRule" id="PRU00042"/>
    </source>
</evidence>
<evidence type="ECO:0000256" key="3">
    <source>
        <dbReference type="ARBA" id="ARBA00022771"/>
    </source>
</evidence>
<dbReference type="AlphaFoldDB" id="A0A9P1IBX5"/>
<sequence>MANVIGGGPRKPPRIIARKNPVKKELKPNLNTQRNYELDKLRSAGFEVQSGMLTVNPNAIFIPKELPGIANEVESYPCRYCVERVFLTSSGLEKHAKEHHPNEIDVVMSEILMISAEWKKREFEKIRSKERQTIDRMRHEARATEMIRASMNAENPIENDSHADSYEACNICNVLINAAHPTAMESHQRAHKKNDELRMQLLEQYGVEIVQRLTCDSCSLVFMDENKLRGHIQSHHMRKKRYICKFCGNISQSLMELNLHKTDVHNVVLNSRAYVNDQWNAIPDYIKSRRQIRKRKWEAPQDDKVMGKITKGDVPCRIQCPDCPLKLNRPVFLIKHMQRVHNKTVFGCFVETGGLPTFRIDVEEDAIYWTCCNIKYMDRQEFIRHRRCHIPGSPAAEIDEEIVEGTSSQGVEVDGENFEGELVQGPDGTMQVIIPEGMEINGDVYVMFDNDYDGNGETSNGGEKEHAKTGKVRIVHAHQRNPREEVSEEHVEGIIDQGEDEDGREVITLTQEQFDQLQMEMGDEWNNMEIVLVNSDGQIIEDENRKSNEPEINGQPLFD</sequence>
<gene>
    <name evidence="7" type="ORF">CAMP_LOCUS4645</name>
</gene>
<dbReference type="GO" id="GO:0000977">
    <property type="term" value="F:RNA polymerase II transcription regulatory region sequence-specific DNA binding"/>
    <property type="evidence" value="ECO:0007669"/>
    <property type="project" value="TreeGrafter"/>
</dbReference>
<dbReference type="OrthoDB" id="1405595at2759"/>
<keyword evidence="8" id="KW-1185">Reference proteome</keyword>
<keyword evidence="2" id="KW-0677">Repeat</keyword>
<evidence type="ECO:0000259" key="6">
    <source>
        <dbReference type="PROSITE" id="PS50157"/>
    </source>
</evidence>
<organism evidence="7 8">
    <name type="scientific">Caenorhabditis angaria</name>
    <dbReference type="NCBI Taxonomy" id="860376"/>
    <lineage>
        <taxon>Eukaryota</taxon>
        <taxon>Metazoa</taxon>
        <taxon>Ecdysozoa</taxon>
        <taxon>Nematoda</taxon>
        <taxon>Chromadorea</taxon>
        <taxon>Rhabditida</taxon>
        <taxon>Rhabditina</taxon>
        <taxon>Rhabditomorpha</taxon>
        <taxon>Rhabditoidea</taxon>
        <taxon>Rhabditidae</taxon>
        <taxon>Peloderinae</taxon>
        <taxon>Caenorhabditis</taxon>
    </lineage>
</organism>
<accession>A0A9P1IBX5</accession>
<dbReference type="Proteomes" id="UP001152747">
    <property type="component" value="Unassembled WGS sequence"/>
</dbReference>
<dbReference type="GO" id="GO:0008270">
    <property type="term" value="F:zinc ion binding"/>
    <property type="evidence" value="ECO:0007669"/>
    <property type="project" value="UniProtKB-KW"/>
</dbReference>
<evidence type="ECO:0000313" key="8">
    <source>
        <dbReference type="Proteomes" id="UP001152747"/>
    </source>
</evidence>
<dbReference type="PANTHER" id="PTHR24379:SF127">
    <property type="entry name" value="BLOODY FINGERS-RELATED"/>
    <property type="match status" value="1"/>
</dbReference>
<dbReference type="SUPFAM" id="SSF57667">
    <property type="entry name" value="beta-beta-alpha zinc fingers"/>
    <property type="match status" value="1"/>
</dbReference>
<feature type="domain" description="C2H2-type" evidence="6">
    <location>
        <begin position="213"/>
        <end position="240"/>
    </location>
</feature>
<dbReference type="PANTHER" id="PTHR24379">
    <property type="entry name" value="KRAB AND ZINC FINGER DOMAIN-CONTAINING"/>
    <property type="match status" value="1"/>
</dbReference>
<proteinExistence type="predicted"/>
<keyword evidence="1" id="KW-0479">Metal-binding</keyword>
<dbReference type="PROSITE" id="PS50157">
    <property type="entry name" value="ZINC_FINGER_C2H2_2"/>
    <property type="match status" value="1"/>
</dbReference>
<dbReference type="GO" id="GO:0005634">
    <property type="term" value="C:nucleus"/>
    <property type="evidence" value="ECO:0007669"/>
    <property type="project" value="TreeGrafter"/>
</dbReference>
<comment type="caution">
    <text evidence="7">The sequence shown here is derived from an EMBL/GenBank/DDBJ whole genome shotgun (WGS) entry which is preliminary data.</text>
</comment>
<keyword evidence="4" id="KW-0862">Zinc</keyword>
<dbReference type="EMBL" id="CANHGI010000002">
    <property type="protein sequence ID" value="CAI5442008.1"/>
    <property type="molecule type" value="Genomic_DNA"/>
</dbReference>
<evidence type="ECO:0000256" key="2">
    <source>
        <dbReference type="ARBA" id="ARBA00022737"/>
    </source>
</evidence>
<name>A0A9P1IBX5_9PELO</name>
<keyword evidence="3 5" id="KW-0863">Zinc-finger</keyword>
<dbReference type="GO" id="GO:0000981">
    <property type="term" value="F:DNA-binding transcription factor activity, RNA polymerase II-specific"/>
    <property type="evidence" value="ECO:0007669"/>
    <property type="project" value="TreeGrafter"/>
</dbReference>